<gene>
    <name evidence="2" type="ORF">chiPu_0028297</name>
</gene>
<protein>
    <submittedName>
        <fullName evidence="2">Uncharacterized protein</fullName>
    </submittedName>
</protein>
<proteinExistence type="predicted"/>
<accession>A0A401TNG2</accession>
<evidence type="ECO:0000313" key="2">
    <source>
        <dbReference type="EMBL" id="GCC44174.1"/>
    </source>
</evidence>
<feature type="region of interest" description="Disordered" evidence="1">
    <location>
        <begin position="46"/>
        <end position="69"/>
    </location>
</feature>
<evidence type="ECO:0000256" key="1">
    <source>
        <dbReference type="SAM" id="MobiDB-lite"/>
    </source>
</evidence>
<dbReference type="AlphaFoldDB" id="A0A401TNG2"/>
<organism evidence="2 3">
    <name type="scientific">Chiloscyllium punctatum</name>
    <name type="common">Brownbanded bambooshark</name>
    <name type="synonym">Hemiscyllium punctatum</name>
    <dbReference type="NCBI Taxonomy" id="137246"/>
    <lineage>
        <taxon>Eukaryota</taxon>
        <taxon>Metazoa</taxon>
        <taxon>Chordata</taxon>
        <taxon>Craniata</taxon>
        <taxon>Vertebrata</taxon>
        <taxon>Chondrichthyes</taxon>
        <taxon>Elasmobranchii</taxon>
        <taxon>Galeomorphii</taxon>
        <taxon>Galeoidea</taxon>
        <taxon>Orectolobiformes</taxon>
        <taxon>Hemiscylliidae</taxon>
        <taxon>Chiloscyllium</taxon>
    </lineage>
</organism>
<evidence type="ECO:0000313" key="3">
    <source>
        <dbReference type="Proteomes" id="UP000287033"/>
    </source>
</evidence>
<sequence length="69" mass="7388">MERPRLHFRPSVEVAWIDAGSQPSVGTKGRKDPGFISGLALSELGPSPDLNSALAPRAGKTQASFRAYH</sequence>
<comment type="caution">
    <text evidence="2">The sequence shown here is derived from an EMBL/GenBank/DDBJ whole genome shotgun (WGS) entry which is preliminary data.</text>
</comment>
<dbReference type="EMBL" id="BEZZ01128456">
    <property type="protein sequence ID" value="GCC44174.1"/>
    <property type="molecule type" value="Genomic_DNA"/>
</dbReference>
<keyword evidence="3" id="KW-1185">Reference proteome</keyword>
<reference evidence="2 3" key="1">
    <citation type="journal article" date="2018" name="Nat. Ecol. Evol.">
        <title>Shark genomes provide insights into elasmobranch evolution and the origin of vertebrates.</title>
        <authorList>
            <person name="Hara Y"/>
            <person name="Yamaguchi K"/>
            <person name="Onimaru K"/>
            <person name="Kadota M"/>
            <person name="Koyanagi M"/>
            <person name="Keeley SD"/>
            <person name="Tatsumi K"/>
            <person name="Tanaka K"/>
            <person name="Motone F"/>
            <person name="Kageyama Y"/>
            <person name="Nozu R"/>
            <person name="Adachi N"/>
            <person name="Nishimura O"/>
            <person name="Nakagawa R"/>
            <person name="Tanegashima C"/>
            <person name="Kiyatake I"/>
            <person name="Matsumoto R"/>
            <person name="Murakumo K"/>
            <person name="Nishida K"/>
            <person name="Terakita A"/>
            <person name="Kuratani S"/>
            <person name="Sato K"/>
            <person name="Hyodo S Kuraku.S."/>
        </authorList>
    </citation>
    <scope>NUCLEOTIDE SEQUENCE [LARGE SCALE GENOMIC DNA]</scope>
</reference>
<name>A0A401TNG2_CHIPU</name>
<dbReference type="Proteomes" id="UP000287033">
    <property type="component" value="Unassembled WGS sequence"/>
</dbReference>